<keyword evidence="1" id="KW-0472">Membrane</keyword>
<comment type="caution">
    <text evidence="2">The sequence shown here is derived from an EMBL/GenBank/DDBJ whole genome shotgun (WGS) entry which is preliminary data.</text>
</comment>
<evidence type="ECO:0000256" key="1">
    <source>
        <dbReference type="SAM" id="Phobius"/>
    </source>
</evidence>
<feature type="transmembrane region" description="Helical" evidence="1">
    <location>
        <begin position="5"/>
        <end position="21"/>
    </location>
</feature>
<name>A0A6N6ML18_9FLAO</name>
<evidence type="ECO:0000313" key="3">
    <source>
        <dbReference type="Proteomes" id="UP000441333"/>
    </source>
</evidence>
<protein>
    <submittedName>
        <fullName evidence="2">Uncharacterized protein</fullName>
    </submittedName>
</protein>
<evidence type="ECO:0000313" key="2">
    <source>
        <dbReference type="EMBL" id="KAB1070719.1"/>
    </source>
</evidence>
<proteinExistence type="predicted"/>
<dbReference type="AlphaFoldDB" id="A0A6N6ML18"/>
<keyword evidence="3" id="KW-1185">Reference proteome</keyword>
<dbReference type="EMBL" id="WAAT01000010">
    <property type="protein sequence ID" value="KAB1070719.1"/>
    <property type="molecule type" value="Genomic_DNA"/>
</dbReference>
<feature type="transmembrane region" description="Helical" evidence="1">
    <location>
        <begin position="27"/>
        <end position="45"/>
    </location>
</feature>
<accession>A0A6N6ML18</accession>
<dbReference type="RefSeq" id="WP_150936230.1">
    <property type="nucleotide sequence ID" value="NZ_WAAT01000010.1"/>
</dbReference>
<gene>
    <name evidence="2" type="ORF">F6U93_01665</name>
</gene>
<sequence>MKYFNYILIIIGAFIAMYAKTNADQNQYMLIGGIVVLMIGIYRIAKTVPSRSESDDSDNHNDNAL</sequence>
<reference evidence="2 3" key="1">
    <citation type="submission" date="2019-09" db="EMBL/GenBank/DDBJ databases">
        <authorList>
            <person name="Cao W.R."/>
        </authorList>
    </citation>
    <scope>NUCLEOTIDE SEQUENCE [LARGE SCALE GENOMIC DNA]</scope>
    <source>
        <strain evidence="2 3">B1N29</strain>
    </source>
</reference>
<dbReference type="Proteomes" id="UP000441333">
    <property type="component" value="Unassembled WGS sequence"/>
</dbReference>
<keyword evidence="1" id="KW-1133">Transmembrane helix</keyword>
<keyword evidence="1" id="KW-0812">Transmembrane</keyword>
<organism evidence="2 3">
    <name type="scientific">Pseudotamlana haliotis</name>
    <dbReference type="NCBI Taxonomy" id="2614804"/>
    <lineage>
        <taxon>Bacteria</taxon>
        <taxon>Pseudomonadati</taxon>
        <taxon>Bacteroidota</taxon>
        <taxon>Flavobacteriia</taxon>
        <taxon>Flavobacteriales</taxon>
        <taxon>Flavobacteriaceae</taxon>
        <taxon>Pseudotamlana</taxon>
    </lineage>
</organism>